<reference evidence="2" key="1">
    <citation type="journal article" date="2019" name="Int. J. Syst. Evol. Microbiol.">
        <title>The Global Catalogue of Microorganisms (GCM) 10K type strain sequencing project: providing services to taxonomists for standard genome sequencing and annotation.</title>
        <authorList>
            <consortium name="The Broad Institute Genomics Platform"/>
            <consortium name="The Broad Institute Genome Sequencing Center for Infectious Disease"/>
            <person name="Wu L."/>
            <person name="Ma J."/>
        </authorList>
    </citation>
    <scope>NUCLEOTIDE SEQUENCE [LARGE SCALE GENOMIC DNA]</scope>
    <source>
        <strain evidence="2">CGMCC 1.12192</strain>
    </source>
</reference>
<keyword evidence="2" id="KW-1185">Reference proteome</keyword>
<gene>
    <name evidence="1" type="ORF">ACFPER_05770</name>
</gene>
<accession>A0ABV9R4U8</accession>
<comment type="caution">
    <text evidence="1">The sequence shown here is derived from an EMBL/GenBank/DDBJ whole genome shotgun (WGS) entry which is preliminary data.</text>
</comment>
<dbReference type="Proteomes" id="UP001595960">
    <property type="component" value="Unassembled WGS sequence"/>
</dbReference>
<evidence type="ECO:0000313" key="1">
    <source>
        <dbReference type="EMBL" id="MFC4828287.1"/>
    </source>
</evidence>
<organism evidence="1 2">
    <name type="scientific">Agromyces aurantiacus</name>
    <dbReference type="NCBI Taxonomy" id="165814"/>
    <lineage>
        <taxon>Bacteria</taxon>
        <taxon>Bacillati</taxon>
        <taxon>Actinomycetota</taxon>
        <taxon>Actinomycetes</taxon>
        <taxon>Micrococcales</taxon>
        <taxon>Microbacteriaceae</taxon>
        <taxon>Agromyces</taxon>
    </lineage>
</organism>
<dbReference type="EMBL" id="JBHSJC010000001">
    <property type="protein sequence ID" value="MFC4828287.1"/>
    <property type="molecule type" value="Genomic_DNA"/>
</dbReference>
<dbReference type="RefSeq" id="WP_204391315.1">
    <property type="nucleotide sequence ID" value="NZ_JAFBBW010000001.1"/>
</dbReference>
<sequence>MSERMPRPAGRVIDAQLHLLDRQVLDRDGVPVSVVADVELSGIEAGRPIEPDAAPPTIADLLVGMELPTRIFGGRPPSSRRMRIPWKLVSDVGTVLRLGVAGDRVDATWVERWVSRHVIGRIPGGRHDPQ</sequence>
<evidence type="ECO:0000313" key="2">
    <source>
        <dbReference type="Proteomes" id="UP001595960"/>
    </source>
</evidence>
<proteinExistence type="predicted"/>
<protein>
    <submittedName>
        <fullName evidence="1">Uncharacterized protein</fullName>
    </submittedName>
</protein>
<name>A0ABV9R4U8_9MICO</name>